<dbReference type="EMBL" id="JRPF02000006">
    <property type="protein sequence ID" value="TLD78350.1"/>
    <property type="molecule type" value="Genomic_DNA"/>
</dbReference>
<dbReference type="PROSITE" id="PS51217">
    <property type="entry name" value="UVRD_HELICASE_CTER"/>
    <property type="match status" value="1"/>
</dbReference>
<dbReference type="Pfam" id="PF00580">
    <property type="entry name" value="UvrD-helicase"/>
    <property type="match status" value="1"/>
</dbReference>
<dbReference type="OrthoDB" id="9810135at2"/>
<proteinExistence type="inferred from homology"/>
<dbReference type="GO" id="GO:0033202">
    <property type="term" value="C:DNA helicase complex"/>
    <property type="evidence" value="ECO:0007669"/>
    <property type="project" value="TreeGrafter"/>
</dbReference>
<evidence type="ECO:0000256" key="11">
    <source>
        <dbReference type="ARBA" id="ARBA00048988"/>
    </source>
</evidence>
<dbReference type="SUPFAM" id="SSF52540">
    <property type="entry name" value="P-loop containing nucleoside triphosphate hydrolases"/>
    <property type="match status" value="1"/>
</dbReference>
<comment type="catalytic activity">
    <reaction evidence="8">
        <text>Couples ATP hydrolysis with the unwinding of duplex DNA by translocating in the 3'-5' direction.</text>
        <dbReference type="EC" id="5.6.2.4"/>
    </reaction>
</comment>
<feature type="domain" description="UvrD-like helicase C-terminal" evidence="14">
    <location>
        <begin position="277"/>
        <end position="597"/>
    </location>
</feature>
<dbReference type="GO" id="GO:0005524">
    <property type="term" value="F:ATP binding"/>
    <property type="evidence" value="ECO:0007669"/>
    <property type="project" value="UniProtKB-UniRule"/>
</dbReference>
<dbReference type="GO" id="GO:0016787">
    <property type="term" value="F:hydrolase activity"/>
    <property type="evidence" value="ECO:0007669"/>
    <property type="project" value="UniProtKB-UniRule"/>
</dbReference>
<keyword evidence="6" id="KW-0238">DNA-binding</keyword>
<evidence type="ECO:0000256" key="12">
    <source>
        <dbReference type="PROSITE-ProRule" id="PRU00560"/>
    </source>
</evidence>
<evidence type="ECO:0000256" key="10">
    <source>
        <dbReference type="ARBA" id="ARBA00034923"/>
    </source>
</evidence>
<evidence type="ECO:0000259" key="14">
    <source>
        <dbReference type="PROSITE" id="PS51217"/>
    </source>
</evidence>
<name>A0A099UEF7_9HELI</name>
<evidence type="ECO:0000313" key="17">
    <source>
        <dbReference type="Proteomes" id="UP000029925"/>
    </source>
</evidence>
<evidence type="ECO:0000256" key="8">
    <source>
        <dbReference type="ARBA" id="ARBA00034617"/>
    </source>
</evidence>
<feature type="binding site" evidence="12">
    <location>
        <begin position="25"/>
        <end position="32"/>
    </location>
    <ligand>
        <name>ATP</name>
        <dbReference type="ChEBI" id="CHEBI:30616"/>
    </ligand>
</feature>
<evidence type="ECO:0000256" key="9">
    <source>
        <dbReference type="ARBA" id="ARBA00034808"/>
    </source>
</evidence>
<dbReference type="Gene3D" id="3.40.50.300">
    <property type="entry name" value="P-loop containing nucleotide triphosphate hydrolases"/>
    <property type="match status" value="3"/>
</dbReference>
<dbReference type="PROSITE" id="PS51198">
    <property type="entry name" value="UVRD_HELICASE_ATP_BIND"/>
    <property type="match status" value="1"/>
</dbReference>
<dbReference type="GO" id="GO:0000725">
    <property type="term" value="P:recombinational repair"/>
    <property type="evidence" value="ECO:0007669"/>
    <property type="project" value="TreeGrafter"/>
</dbReference>
<dbReference type="Pfam" id="PF13361">
    <property type="entry name" value="UvrD_C"/>
    <property type="match status" value="1"/>
</dbReference>
<dbReference type="PATRIC" id="fig|76936.10.peg.279"/>
<dbReference type="PANTHER" id="PTHR11070">
    <property type="entry name" value="UVRD / RECB / PCRA DNA HELICASE FAMILY MEMBER"/>
    <property type="match status" value="1"/>
</dbReference>
<dbReference type="Proteomes" id="UP000064525">
    <property type="component" value="Chromosome I"/>
</dbReference>
<evidence type="ECO:0000256" key="5">
    <source>
        <dbReference type="ARBA" id="ARBA00022840"/>
    </source>
</evidence>
<dbReference type="GO" id="GO:0003677">
    <property type="term" value="F:DNA binding"/>
    <property type="evidence" value="ECO:0007669"/>
    <property type="project" value="UniProtKB-KW"/>
</dbReference>
<reference evidence="18" key="2">
    <citation type="submission" date="2015-11" db="EMBL/GenBank/DDBJ databases">
        <authorList>
            <person name="Anvar S.Y."/>
        </authorList>
    </citation>
    <scope>NUCLEOTIDE SEQUENCE [LARGE SCALE GENOMIC DNA]</scope>
</reference>
<sequence length="676" mass="76972">MPLSSLNAEQAEAAKAPSGHNLIIASAGTGKTATIVGRIAYLLQSGYDPSDILLLTFTNKASSEMIARVAKIFGEKIAKNIESGTFHAVAYRYLRENYHIHLKQPKELLTLFKSIYDKRVFMQEDSKPYAARYLYECYSLFINSAPKQTFSVWLTEKNPQQESYVEIYEDIFAEFSELKKTHHYADYNDLLILYRKSLLQLKEPLFQEVLCDEYQDTNPLQDCILDALSPPSLFCVGDYDQSIYAFNGADISIISGFRQKYADARVLTLSKNYRSSKHILDLANRVIEKNERIYPKHLEVIKQGDFAPPKLLVYDELFLQYQGIAKYIALSNRPYEDTAIIFRNNSSADGLEASLRELNIPSKRKGSMSFFDTKEVSLLLDICSIVHNPRDMMAYIHTLSYGKGIGEAIAKDIYEALSVLGEGDCIKGMFQPKQSARVYKQRHKNTQLGLFDDFFTLESQGRFDEFIASSFASHPILQHPKIHKEGAIFLSNFYEMLHEIHTMRNPKVLVSHIASSQFFMQIAHMLAMIRAKNKDGIVDSERFENVLESIKRKCSLLYDLSRNHTDLGKFLNAMILGSSEAVEGSGVHLLSIHAAKGLEFQNVYIVDLMDGRFPNRKLMSKSGSLEEERRLFYVAITRAKENLVLSFAKKDALKNINYAPSTFLYEGELLHKDSVI</sequence>
<dbReference type="Gene3D" id="1.10.10.160">
    <property type="match status" value="1"/>
</dbReference>
<comment type="catalytic activity">
    <reaction evidence="11">
        <text>ATP + H2O = ADP + phosphate + H(+)</text>
        <dbReference type="Rhea" id="RHEA:13065"/>
        <dbReference type="ChEBI" id="CHEBI:15377"/>
        <dbReference type="ChEBI" id="CHEBI:15378"/>
        <dbReference type="ChEBI" id="CHEBI:30616"/>
        <dbReference type="ChEBI" id="CHEBI:43474"/>
        <dbReference type="ChEBI" id="CHEBI:456216"/>
        <dbReference type="EC" id="5.6.2.4"/>
    </reaction>
</comment>
<dbReference type="Gene3D" id="1.10.486.10">
    <property type="entry name" value="PCRA, domain 4"/>
    <property type="match status" value="2"/>
</dbReference>
<dbReference type="InterPro" id="IPR013986">
    <property type="entry name" value="DExx_box_DNA_helicase_dom_sf"/>
</dbReference>
<dbReference type="Proteomes" id="UP000029925">
    <property type="component" value="Unassembled WGS sequence"/>
</dbReference>
<dbReference type="PANTHER" id="PTHR11070:SF2">
    <property type="entry name" value="ATP-DEPENDENT DNA HELICASE SRS2"/>
    <property type="match status" value="1"/>
</dbReference>
<dbReference type="GO" id="GO:0043138">
    <property type="term" value="F:3'-5' DNA helicase activity"/>
    <property type="evidence" value="ECO:0007669"/>
    <property type="project" value="UniProtKB-EC"/>
</dbReference>
<reference evidence="16 17" key="1">
    <citation type="journal article" date="2014" name="Genome Announc.">
        <title>Draft genome sequences of eight enterohepatic helicobacter species isolated from both laboratory and wild rodents.</title>
        <authorList>
            <person name="Sheh A."/>
            <person name="Shen Z."/>
            <person name="Fox J.G."/>
        </authorList>
    </citation>
    <scope>NUCLEOTIDE SEQUENCE [LARGE SCALE GENOMIC DNA]</scope>
    <source>
        <strain evidence="16 17">MIT 98-6810</strain>
    </source>
</reference>
<evidence type="ECO:0000259" key="13">
    <source>
        <dbReference type="PROSITE" id="PS51198"/>
    </source>
</evidence>
<dbReference type="EMBL" id="LN907858">
    <property type="protein sequence ID" value="CUU39176.1"/>
    <property type="molecule type" value="Genomic_DNA"/>
</dbReference>
<evidence type="ECO:0000313" key="18">
    <source>
        <dbReference type="Proteomes" id="UP000064525"/>
    </source>
</evidence>
<gene>
    <name evidence="15" type="ORF">BN2458_PEG0289</name>
    <name evidence="16" type="ORF">LS75_006130</name>
</gene>
<dbReference type="InterPro" id="IPR027417">
    <property type="entry name" value="P-loop_NTPase"/>
</dbReference>
<dbReference type="STRING" id="76936.BN2458_PEG0289"/>
<keyword evidence="2 12" id="KW-0547">Nucleotide-binding</keyword>
<dbReference type="InterPro" id="IPR014016">
    <property type="entry name" value="UvrD-like_ATP-bd"/>
</dbReference>
<keyword evidence="17" id="KW-1185">Reference proteome</keyword>
<keyword evidence="4 12" id="KW-0347">Helicase</keyword>
<dbReference type="GeneID" id="78150624"/>
<organism evidence="15 18">
    <name type="scientific">Helicobacter typhlonius</name>
    <dbReference type="NCBI Taxonomy" id="76936"/>
    <lineage>
        <taxon>Bacteria</taxon>
        <taxon>Pseudomonadati</taxon>
        <taxon>Campylobacterota</taxon>
        <taxon>Epsilonproteobacteria</taxon>
        <taxon>Campylobacterales</taxon>
        <taxon>Helicobacteraceae</taxon>
        <taxon>Helicobacter</taxon>
    </lineage>
</organism>
<accession>A0A099UEF7</accession>
<evidence type="ECO:0000256" key="1">
    <source>
        <dbReference type="ARBA" id="ARBA00009922"/>
    </source>
</evidence>
<evidence type="ECO:0000313" key="15">
    <source>
        <dbReference type="EMBL" id="CUU39176.1"/>
    </source>
</evidence>
<evidence type="ECO:0000313" key="16">
    <source>
        <dbReference type="EMBL" id="TLD78350.1"/>
    </source>
</evidence>
<evidence type="ECO:0000256" key="7">
    <source>
        <dbReference type="ARBA" id="ARBA00023235"/>
    </source>
</evidence>
<evidence type="ECO:0000256" key="2">
    <source>
        <dbReference type="ARBA" id="ARBA00022741"/>
    </source>
</evidence>
<keyword evidence="5 12" id="KW-0067">ATP-binding</keyword>
<protein>
    <recommendedName>
        <fullName evidence="9">DNA 3'-5' helicase</fullName>
        <ecNumber evidence="9">5.6.2.4</ecNumber>
    </recommendedName>
    <alternativeName>
        <fullName evidence="10">DNA 3'-5' helicase II</fullName>
    </alternativeName>
</protein>
<dbReference type="EC" id="5.6.2.4" evidence="9"/>
<dbReference type="CDD" id="cd17932">
    <property type="entry name" value="DEXQc_UvrD"/>
    <property type="match status" value="1"/>
</dbReference>
<comment type="similarity">
    <text evidence="1">Belongs to the helicase family. UvrD subfamily.</text>
</comment>
<evidence type="ECO:0000256" key="6">
    <source>
        <dbReference type="ARBA" id="ARBA00023125"/>
    </source>
</evidence>
<dbReference type="InterPro" id="IPR000212">
    <property type="entry name" value="DNA_helicase_UvrD/REP"/>
</dbReference>
<dbReference type="InterPro" id="IPR014017">
    <property type="entry name" value="DNA_helicase_UvrD-like_C"/>
</dbReference>
<dbReference type="RefSeq" id="WP_034325912.1">
    <property type="nucleotide sequence ID" value="NZ_CAJTQN010000010.1"/>
</dbReference>
<evidence type="ECO:0000256" key="4">
    <source>
        <dbReference type="ARBA" id="ARBA00022806"/>
    </source>
</evidence>
<evidence type="ECO:0000256" key="3">
    <source>
        <dbReference type="ARBA" id="ARBA00022801"/>
    </source>
</evidence>
<dbReference type="GO" id="GO:0005829">
    <property type="term" value="C:cytosol"/>
    <property type="evidence" value="ECO:0007669"/>
    <property type="project" value="TreeGrafter"/>
</dbReference>
<reference evidence="15" key="3">
    <citation type="submission" date="2015-11" db="EMBL/GenBank/DDBJ databases">
        <authorList>
            <person name="Zhang Y."/>
            <person name="Guo Z."/>
        </authorList>
    </citation>
    <scope>NUCLEOTIDE SEQUENCE</scope>
    <source>
        <strain evidence="15">1</strain>
    </source>
</reference>
<keyword evidence="7" id="KW-0413">Isomerase</keyword>
<keyword evidence="3 12" id="KW-0378">Hydrolase</keyword>
<dbReference type="AlphaFoldDB" id="A0A099UEF7"/>
<dbReference type="KEGG" id="hty:BN2458_PEG0289"/>
<feature type="domain" description="UvrD-like helicase ATP-binding" evidence="13">
    <location>
        <begin position="4"/>
        <end position="276"/>
    </location>
</feature>